<dbReference type="EMBL" id="JAFEUZ010000031">
    <property type="protein sequence ID" value="KAG5471451.1"/>
    <property type="molecule type" value="Genomic_DNA"/>
</dbReference>
<dbReference type="InterPro" id="IPR000330">
    <property type="entry name" value="SNF2_N"/>
</dbReference>
<name>A0A836GAS9_9TRYP</name>
<dbReference type="Gene3D" id="3.40.50.10810">
    <property type="entry name" value="Tandem AAA-ATPase domain"/>
    <property type="match status" value="1"/>
</dbReference>
<dbReference type="OrthoDB" id="265531at2759"/>
<sequence length="123" mass="13611">MRLTEFCGRSELRSKLRSRLQKSRHSGFAQHETLRVQWAQSVPASVLAKTVGGVAFMSCESVVMDHGALARFFHWDETLADEAHHLKKVDCKLMRALCKAVCLTLPIVTGTPVQNCLGGTVDT</sequence>
<dbReference type="GO" id="GO:0005524">
    <property type="term" value="F:ATP binding"/>
    <property type="evidence" value="ECO:0007669"/>
    <property type="project" value="InterPro"/>
</dbReference>
<dbReference type="GeneID" id="92511658"/>
<gene>
    <name evidence="2" type="ORF">LSCM1_01540</name>
</gene>
<evidence type="ECO:0000259" key="1">
    <source>
        <dbReference type="Pfam" id="PF00176"/>
    </source>
</evidence>
<proteinExistence type="predicted"/>
<dbReference type="KEGG" id="lmat:92511658"/>
<dbReference type="Pfam" id="PF00176">
    <property type="entry name" value="SNF2-rel_dom"/>
    <property type="match status" value="1"/>
</dbReference>
<accession>A0A836GAS9</accession>
<evidence type="ECO:0000313" key="3">
    <source>
        <dbReference type="Proteomes" id="UP000673552"/>
    </source>
</evidence>
<reference evidence="3" key="2">
    <citation type="journal article" date="2021" name="Sci. Data">
        <title>Chromosome-scale genome sequencing, assembly and annotation of six genomes from subfamily Leishmaniinae.</title>
        <authorList>
            <person name="Almutairi H."/>
            <person name="Urbaniak M.D."/>
            <person name="Bates M.D."/>
            <person name="Jariyapan N."/>
            <person name="Kwakye-Nuako G."/>
            <person name="Thomaz Soccol V."/>
            <person name="Al-Salem W.S."/>
            <person name="Dillon R.J."/>
            <person name="Bates P.A."/>
            <person name="Gatherer D."/>
        </authorList>
    </citation>
    <scope>NUCLEOTIDE SEQUENCE [LARGE SCALE GENOMIC DNA]</scope>
</reference>
<dbReference type="InterPro" id="IPR038718">
    <property type="entry name" value="SNF2-like_sf"/>
</dbReference>
<dbReference type="InterPro" id="IPR027417">
    <property type="entry name" value="P-loop_NTPase"/>
</dbReference>
<dbReference type="Proteomes" id="UP000673552">
    <property type="component" value="Unassembled WGS sequence"/>
</dbReference>
<dbReference type="AlphaFoldDB" id="A0A836GAS9"/>
<protein>
    <recommendedName>
        <fullName evidence="1">SNF2 N-terminal domain-containing protein</fullName>
    </recommendedName>
</protein>
<reference evidence="3" key="1">
    <citation type="journal article" date="2021" name="Microbiol. Resour. Announc.">
        <title>LGAAP: Leishmaniinae Genome Assembly and Annotation Pipeline.</title>
        <authorList>
            <person name="Almutairi H."/>
            <person name="Urbaniak M.D."/>
            <person name="Bates M.D."/>
            <person name="Jariyapan N."/>
            <person name="Kwakye-Nuako G."/>
            <person name="Thomaz-Soccol V."/>
            <person name="Al-Salem W.S."/>
            <person name="Dillon R.J."/>
            <person name="Bates P.A."/>
            <person name="Gatherer D."/>
        </authorList>
    </citation>
    <scope>NUCLEOTIDE SEQUENCE [LARGE SCALE GENOMIC DNA]</scope>
</reference>
<comment type="caution">
    <text evidence="2">The sequence shown here is derived from an EMBL/GenBank/DDBJ whole genome shotgun (WGS) entry which is preliminary data.</text>
</comment>
<dbReference type="SUPFAM" id="SSF52540">
    <property type="entry name" value="P-loop containing nucleoside triphosphate hydrolases"/>
    <property type="match status" value="1"/>
</dbReference>
<organism evidence="2 3">
    <name type="scientific">Leishmania martiniquensis</name>
    <dbReference type="NCBI Taxonomy" id="1580590"/>
    <lineage>
        <taxon>Eukaryota</taxon>
        <taxon>Discoba</taxon>
        <taxon>Euglenozoa</taxon>
        <taxon>Kinetoplastea</taxon>
        <taxon>Metakinetoplastina</taxon>
        <taxon>Trypanosomatida</taxon>
        <taxon>Trypanosomatidae</taxon>
        <taxon>Leishmaniinae</taxon>
        <taxon>Leishmania</taxon>
    </lineage>
</organism>
<dbReference type="RefSeq" id="XP_067176425.1">
    <property type="nucleotide sequence ID" value="XM_067319146.1"/>
</dbReference>
<keyword evidence="3" id="KW-1185">Reference proteome</keyword>
<feature type="domain" description="SNF2 N-terminal" evidence="1">
    <location>
        <begin position="56"/>
        <end position="116"/>
    </location>
</feature>
<evidence type="ECO:0000313" key="2">
    <source>
        <dbReference type="EMBL" id="KAG5471451.1"/>
    </source>
</evidence>